<dbReference type="EMBL" id="ACCL02000006">
    <property type="protein sequence ID" value="EET61487.1"/>
    <property type="molecule type" value="Genomic_DNA"/>
</dbReference>
<comment type="catalytic activity">
    <reaction evidence="10 11">
        <text>L-serine = pyruvate + NH4(+)</text>
        <dbReference type="Rhea" id="RHEA:19169"/>
        <dbReference type="ChEBI" id="CHEBI:15361"/>
        <dbReference type="ChEBI" id="CHEBI:28938"/>
        <dbReference type="ChEBI" id="CHEBI:33384"/>
        <dbReference type="EC" id="4.3.1.17"/>
    </reaction>
</comment>
<evidence type="ECO:0000256" key="1">
    <source>
        <dbReference type="ARBA" id="ARBA00001966"/>
    </source>
</evidence>
<evidence type="ECO:0000256" key="8">
    <source>
        <dbReference type="ARBA" id="ARBA00023014"/>
    </source>
</evidence>
<dbReference type="Pfam" id="PF03313">
    <property type="entry name" value="SDH_alpha"/>
    <property type="match status" value="1"/>
</dbReference>
<reference evidence="13" key="1">
    <citation type="submission" date="2009-07" db="EMBL/GenBank/DDBJ databases">
        <authorList>
            <person name="Weinstock G."/>
            <person name="Sodergren E."/>
            <person name="Clifton S."/>
            <person name="Fulton L."/>
            <person name="Fulton B."/>
            <person name="Courtney L."/>
            <person name="Fronick C."/>
            <person name="Harrison M."/>
            <person name="Strong C."/>
            <person name="Farmer C."/>
            <person name="Delahaunty K."/>
            <person name="Markovic C."/>
            <person name="Hall O."/>
            <person name="Minx P."/>
            <person name="Tomlinson C."/>
            <person name="Mitreva M."/>
            <person name="Nelson J."/>
            <person name="Hou S."/>
            <person name="Wollam A."/>
            <person name="Pepin K.H."/>
            <person name="Johnson M."/>
            <person name="Bhonagiri V."/>
            <person name="Nash W.E."/>
            <person name="Warren W."/>
            <person name="Chinwalla A."/>
            <person name="Mardis E.R."/>
            <person name="Wilson R.K."/>
        </authorList>
    </citation>
    <scope>NUCLEOTIDE SEQUENCE [LARGE SCALE GENOMIC DNA]</scope>
    <source>
        <strain evidence="13">DSM 14469</strain>
    </source>
</reference>
<gene>
    <name evidence="13" type="primary">sdaAA</name>
    <name evidence="13" type="ORF">BRYFOR_06662</name>
</gene>
<protein>
    <recommendedName>
        <fullName evidence="11">L-serine dehydratase</fullName>
        <ecNumber evidence="11">4.3.1.17</ecNumber>
    </recommendedName>
</protein>
<evidence type="ECO:0000256" key="3">
    <source>
        <dbReference type="ARBA" id="ARBA00008636"/>
    </source>
</evidence>
<keyword evidence="5 11" id="KW-0004">4Fe-4S</keyword>
<dbReference type="InterPro" id="IPR051318">
    <property type="entry name" value="Fe-S_L-Ser"/>
</dbReference>
<evidence type="ECO:0000256" key="10">
    <source>
        <dbReference type="ARBA" id="ARBA00049406"/>
    </source>
</evidence>
<dbReference type="GO" id="GO:0046872">
    <property type="term" value="F:metal ion binding"/>
    <property type="evidence" value="ECO:0007669"/>
    <property type="project" value="UniProtKB-KW"/>
</dbReference>
<evidence type="ECO:0000256" key="9">
    <source>
        <dbReference type="ARBA" id="ARBA00023239"/>
    </source>
</evidence>
<dbReference type="OrthoDB" id="9805537at2"/>
<dbReference type="AlphaFoldDB" id="C6LD04"/>
<comment type="cofactor">
    <cofactor evidence="1 11">
        <name>[4Fe-4S] cluster</name>
        <dbReference type="ChEBI" id="CHEBI:49883"/>
    </cofactor>
</comment>
<dbReference type="InterPro" id="IPR005130">
    <property type="entry name" value="Ser_deHydtase-like_asu"/>
</dbReference>
<dbReference type="GO" id="GO:0051539">
    <property type="term" value="F:4 iron, 4 sulfur cluster binding"/>
    <property type="evidence" value="ECO:0007669"/>
    <property type="project" value="UniProtKB-UniRule"/>
</dbReference>
<keyword evidence="7 11" id="KW-0408">Iron</keyword>
<evidence type="ECO:0000256" key="7">
    <source>
        <dbReference type="ARBA" id="ARBA00023004"/>
    </source>
</evidence>
<evidence type="ECO:0000313" key="13">
    <source>
        <dbReference type="EMBL" id="EET61487.1"/>
    </source>
</evidence>
<feature type="domain" description="Serine dehydratase-like alpha subunit" evidence="12">
    <location>
        <begin position="18"/>
        <end position="276"/>
    </location>
</feature>
<accession>C6LD04</accession>
<keyword evidence="14" id="KW-1185">Reference proteome</keyword>
<keyword evidence="6 11" id="KW-0479">Metal-binding</keyword>
<dbReference type="InterPro" id="IPR004642">
    <property type="entry name" value="Ser_deHydtase_asu"/>
</dbReference>
<dbReference type="RefSeq" id="WP_006861456.1">
    <property type="nucleotide sequence ID" value="NZ_ACCL02000006.1"/>
</dbReference>
<dbReference type="GO" id="GO:0003941">
    <property type="term" value="F:L-serine ammonia-lyase activity"/>
    <property type="evidence" value="ECO:0007669"/>
    <property type="project" value="UniProtKB-UniRule"/>
</dbReference>
<comment type="pathway">
    <text evidence="2">Carbohydrate biosynthesis; gluconeogenesis.</text>
</comment>
<keyword evidence="8 11" id="KW-0411">Iron-sulfur</keyword>
<evidence type="ECO:0000256" key="5">
    <source>
        <dbReference type="ARBA" id="ARBA00022485"/>
    </source>
</evidence>
<name>C6LD04_9FIRM</name>
<dbReference type="EC" id="4.3.1.17" evidence="11"/>
<dbReference type="STRING" id="168384.SAMN05660368_01598"/>
<evidence type="ECO:0000313" key="14">
    <source>
        <dbReference type="Proteomes" id="UP000005561"/>
    </source>
</evidence>
<sequence length="289" mass="29649">MKYGFNHGTDLCEISRRENISISEIMLRNEMEKSERSRKEILGEMHSNLVVMRESIKKGLDASEKHHGLFTGGDAIKLMSFAEQSNMGTDMAAVVASAMAVVEFNAAMGKIVAAPTAGASGILPAVLIVGGEKKGFDDGKICQGLFTAGAIGCIIAKNACIAGASGGCQAETGSAAAMAAGALAELCGADVPTVLDAAAIALKNIMGLVCDPVGGLVECPCVKRNAIGAANALLSCDLALAGVKSLIPFDEVVTAMKCVGCQMHSDLKETARGGLAATPTAQKLSQKLM</sequence>
<dbReference type="NCBIfam" id="TIGR00718">
    <property type="entry name" value="sda_alpha"/>
    <property type="match status" value="1"/>
</dbReference>
<proteinExistence type="inferred from homology"/>
<dbReference type="eggNOG" id="COG1760">
    <property type="taxonomic scope" value="Bacteria"/>
</dbReference>
<comment type="similarity">
    <text evidence="3 11">Belongs to the iron-sulfur dependent L-serine dehydratase family.</text>
</comment>
<dbReference type="PANTHER" id="PTHR30182:SF1">
    <property type="entry name" value="L-SERINE DEHYDRATASE 1"/>
    <property type="match status" value="1"/>
</dbReference>
<evidence type="ECO:0000256" key="4">
    <source>
        <dbReference type="ARBA" id="ARBA00022432"/>
    </source>
</evidence>
<dbReference type="PANTHER" id="PTHR30182">
    <property type="entry name" value="L-SERINE DEHYDRATASE"/>
    <property type="match status" value="1"/>
</dbReference>
<evidence type="ECO:0000259" key="12">
    <source>
        <dbReference type="Pfam" id="PF03313"/>
    </source>
</evidence>
<dbReference type="Proteomes" id="UP000005561">
    <property type="component" value="Unassembled WGS sequence"/>
</dbReference>
<evidence type="ECO:0000256" key="6">
    <source>
        <dbReference type="ARBA" id="ARBA00022723"/>
    </source>
</evidence>
<evidence type="ECO:0000256" key="2">
    <source>
        <dbReference type="ARBA" id="ARBA00004742"/>
    </source>
</evidence>
<evidence type="ECO:0000256" key="11">
    <source>
        <dbReference type="RuleBase" id="RU366059"/>
    </source>
</evidence>
<keyword evidence="4 11" id="KW-0312">Gluconeogenesis</keyword>
<keyword evidence="9 11" id="KW-0456">Lyase</keyword>
<dbReference type="GO" id="GO:0006094">
    <property type="term" value="P:gluconeogenesis"/>
    <property type="evidence" value="ECO:0007669"/>
    <property type="project" value="UniProtKB-KW"/>
</dbReference>
<comment type="caution">
    <text evidence="13">The sequence shown here is derived from an EMBL/GenBank/DDBJ whole genome shotgun (WGS) entry which is preliminary data.</text>
</comment>
<organism evidence="13 14">
    <name type="scientific">Marvinbryantia formatexigens DSM 14469</name>
    <dbReference type="NCBI Taxonomy" id="478749"/>
    <lineage>
        <taxon>Bacteria</taxon>
        <taxon>Bacillati</taxon>
        <taxon>Bacillota</taxon>
        <taxon>Clostridia</taxon>
        <taxon>Lachnospirales</taxon>
        <taxon>Lachnospiraceae</taxon>
        <taxon>Marvinbryantia</taxon>
    </lineage>
</organism>